<organism evidence="3 4">
    <name type="scientific">Gandjariella thermophila</name>
    <dbReference type="NCBI Taxonomy" id="1931992"/>
    <lineage>
        <taxon>Bacteria</taxon>
        <taxon>Bacillati</taxon>
        <taxon>Actinomycetota</taxon>
        <taxon>Actinomycetes</taxon>
        <taxon>Pseudonocardiales</taxon>
        <taxon>Pseudonocardiaceae</taxon>
        <taxon>Gandjariella</taxon>
    </lineage>
</organism>
<evidence type="ECO:0000256" key="2">
    <source>
        <dbReference type="SAM" id="Phobius"/>
    </source>
</evidence>
<evidence type="ECO:0000313" key="4">
    <source>
        <dbReference type="Proteomes" id="UP000298860"/>
    </source>
</evidence>
<accession>A0A4D4J291</accession>
<comment type="caution">
    <text evidence="3">The sequence shown here is derived from an EMBL/GenBank/DDBJ whole genome shotgun (WGS) entry which is preliminary data.</text>
</comment>
<feature type="region of interest" description="Disordered" evidence="1">
    <location>
        <begin position="92"/>
        <end position="112"/>
    </location>
</feature>
<sequence length="112" mass="11177">MRSLVARWSASMGTVVGTVAVLVAAGTGTASAAPESSLFAVQTHMRLGITGPVGMIAILLGVGGLVFGLVRHRRAALARSAAEARQRAAEGVRQATAGGVGATAAEQLPTQV</sequence>
<keyword evidence="2" id="KW-1133">Transmembrane helix</keyword>
<reference evidence="4" key="1">
    <citation type="submission" date="2019-04" db="EMBL/GenBank/DDBJ databases">
        <title>Draft genome sequence of Pseudonocardiaceae bacterium SL3-2-4.</title>
        <authorList>
            <person name="Ningsih F."/>
            <person name="Yokota A."/>
            <person name="Sakai Y."/>
            <person name="Nanatani K."/>
            <person name="Yabe S."/>
            <person name="Oetari A."/>
            <person name="Sjamsuridzal W."/>
        </authorList>
    </citation>
    <scope>NUCLEOTIDE SEQUENCE [LARGE SCALE GENOMIC DNA]</scope>
    <source>
        <strain evidence="4">SL3-2-4</strain>
    </source>
</reference>
<keyword evidence="2" id="KW-0472">Membrane</keyword>
<name>A0A4D4J291_9PSEU</name>
<evidence type="ECO:0000313" key="3">
    <source>
        <dbReference type="EMBL" id="GDY29222.1"/>
    </source>
</evidence>
<evidence type="ECO:0000256" key="1">
    <source>
        <dbReference type="SAM" id="MobiDB-lite"/>
    </source>
</evidence>
<dbReference type="EMBL" id="BJFL01000003">
    <property type="protein sequence ID" value="GDY29222.1"/>
    <property type="molecule type" value="Genomic_DNA"/>
</dbReference>
<dbReference type="AlphaFoldDB" id="A0A4D4J291"/>
<keyword evidence="2" id="KW-0812">Transmembrane</keyword>
<feature type="compositionally biased region" description="Low complexity" evidence="1">
    <location>
        <begin position="92"/>
        <end position="105"/>
    </location>
</feature>
<keyword evidence="4" id="KW-1185">Reference proteome</keyword>
<feature type="transmembrane region" description="Helical" evidence="2">
    <location>
        <begin position="48"/>
        <end position="70"/>
    </location>
</feature>
<proteinExistence type="predicted"/>
<dbReference type="Proteomes" id="UP000298860">
    <property type="component" value="Unassembled WGS sequence"/>
</dbReference>
<gene>
    <name evidence="3" type="ORF">GTS_08550</name>
</gene>
<protein>
    <submittedName>
        <fullName evidence="3">Uncharacterized protein</fullName>
    </submittedName>
</protein>